<evidence type="ECO:0000313" key="7">
    <source>
        <dbReference type="Proteomes" id="UP000186817"/>
    </source>
</evidence>
<dbReference type="Pfam" id="PF01150">
    <property type="entry name" value="GDA1_CD39"/>
    <property type="match status" value="1"/>
</dbReference>
<dbReference type="GO" id="GO:0005524">
    <property type="term" value="F:ATP binding"/>
    <property type="evidence" value="ECO:0007669"/>
    <property type="project" value="UniProtKB-KW"/>
</dbReference>
<keyword evidence="5" id="KW-1133">Transmembrane helix</keyword>
<accession>A0A1Q9EPK4</accession>
<dbReference type="OMA" id="SGWVTIN"/>
<keyword evidence="5" id="KW-0812">Transmembrane</keyword>
<evidence type="ECO:0000256" key="3">
    <source>
        <dbReference type="PIRSR" id="PIRSR600407-1"/>
    </source>
</evidence>
<evidence type="ECO:0000256" key="5">
    <source>
        <dbReference type="SAM" id="Phobius"/>
    </source>
</evidence>
<gene>
    <name evidence="6" type="primary">APY5</name>
    <name evidence="6" type="ORF">AK812_SmicGene7064</name>
</gene>
<comment type="caution">
    <text evidence="6">The sequence shown here is derived from an EMBL/GenBank/DDBJ whole genome shotgun (WGS) entry which is preliminary data.</text>
</comment>
<dbReference type="CDD" id="cd24003">
    <property type="entry name" value="ASKHA_NBD_GDA1_CD39_NTPase"/>
    <property type="match status" value="1"/>
</dbReference>
<dbReference type="Gene3D" id="3.30.420.40">
    <property type="match status" value="1"/>
</dbReference>
<keyword evidence="4" id="KW-0067">ATP-binding</keyword>
<dbReference type="GO" id="GO:0009134">
    <property type="term" value="P:nucleoside diphosphate catabolic process"/>
    <property type="evidence" value="ECO:0007669"/>
    <property type="project" value="TreeGrafter"/>
</dbReference>
<feature type="active site" description="Proton acceptor" evidence="3">
    <location>
        <position position="89"/>
    </location>
</feature>
<evidence type="ECO:0000256" key="4">
    <source>
        <dbReference type="PIRSR" id="PIRSR600407-2"/>
    </source>
</evidence>
<feature type="binding site" evidence="4">
    <location>
        <begin position="120"/>
        <end position="124"/>
    </location>
    <ligand>
        <name>ATP</name>
        <dbReference type="ChEBI" id="CHEBI:30616"/>
    </ligand>
</feature>
<keyword evidence="7" id="KW-1185">Reference proteome</keyword>
<dbReference type="AlphaFoldDB" id="A0A1Q9EPK4"/>
<organism evidence="6 7">
    <name type="scientific">Symbiodinium microadriaticum</name>
    <name type="common">Dinoflagellate</name>
    <name type="synonym">Zooxanthella microadriatica</name>
    <dbReference type="NCBI Taxonomy" id="2951"/>
    <lineage>
        <taxon>Eukaryota</taxon>
        <taxon>Sar</taxon>
        <taxon>Alveolata</taxon>
        <taxon>Dinophyceae</taxon>
        <taxon>Suessiales</taxon>
        <taxon>Symbiodiniaceae</taxon>
        <taxon>Symbiodinium</taxon>
    </lineage>
</organism>
<evidence type="ECO:0000256" key="1">
    <source>
        <dbReference type="ARBA" id="ARBA00009283"/>
    </source>
</evidence>
<reference evidence="6 7" key="1">
    <citation type="submission" date="2016-02" db="EMBL/GenBank/DDBJ databases">
        <title>Genome analysis of coral dinoflagellate symbionts highlights evolutionary adaptations to a symbiotic lifestyle.</title>
        <authorList>
            <person name="Aranda M."/>
            <person name="Li Y."/>
            <person name="Liew Y.J."/>
            <person name="Baumgarten S."/>
            <person name="Simakov O."/>
            <person name="Wilson M."/>
            <person name="Piel J."/>
            <person name="Ashoor H."/>
            <person name="Bougouffa S."/>
            <person name="Bajic V.B."/>
            <person name="Ryu T."/>
            <person name="Ravasi T."/>
            <person name="Bayer T."/>
            <person name="Micklem G."/>
            <person name="Kim H."/>
            <person name="Bhak J."/>
            <person name="Lajeunesse T.C."/>
            <person name="Voolstra C.R."/>
        </authorList>
    </citation>
    <scope>NUCLEOTIDE SEQUENCE [LARGE SCALE GENOMIC DNA]</scope>
    <source>
        <strain evidence="6 7">CCMP2467</strain>
    </source>
</reference>
<dbReference type="PANTHER" id="PTHR11782:SF83">
    <property type="entry name" value="GUANOSINE-DIPHOSPHATASE"/>
    <property type="match status" value="1"/>
</dbReference>
<evidence type="ECO:0000256" key="2">
    <source>
        <dbReference type="ARBA" id="ARBA00022801"/>
    </source>
</evidence>
<dbReference type="OrthoDB" id="436197at2759"/>
<dbReference type="Gene3D" id="3.30.420.150">
    <property type="entry name" value="Exopolyphosphatase. Domain 2"/>
    <property type="match status" value="1"/>
</dbReference>
<feature type="transmembrane region" description="Helical" evidence="5">
    <location>
        <begin position="338"/>
        <end position="362"/>
    </location>
</feature>
<name>A0A1Q9EPK4_SYMMI</name>
<dbReference type="InterPro" id="IPR000407">
    <property type="entry name" value="GDA1_CD39_NTPase"/>
</dbReference>
<protein>
    <submittedName>
        <fullName evidence="6">Putative apyrase 5</fullName>
    </submittedName>
</protein>
<dbReference type="EMBL" id="LSRX01000098">
    <property type="protein sequence ID" value="OLQ09369.1"/>
    <property type="molecule type" value="Genomic_DNA"/>
</dbReference>
<dbReference type="PANTHER" id="PTHR11782">
    <property type="entry name" value="ADENOSINE/GUANOSINE DIPHOSPHATASE"/>
    <property type="match status" value="1"/>
</dbReference>
<dbReference type="GO" id="GO:0017110">
    <property type="term" value="F:nucleoside diphosphate phosphatase activity"/>
    <property type="evidence" value="ECO:0007669"/>
    <property type="project" value="TreeGrafter"/>
</dbReference>
<dbReference type="Proteomes" id="UP000186817">
    <property type="component" value="Unassembled WGS sequence"/>
</dbReference>
<evidence type="ECO:0000313" key="6">
    <source>
        <dbReference type="EMBL" id="OLQ09369.1"/>
    </source>
</evidence>
<dbReference type="GO" id="GO:0016020">
    <property type="term" value="C:membrane"/>
    <property type="evidence" value="ECO:0007669"/>
    <property type="project" value="TreeGrafter"/>
</dbReference>
<comment type="similarity">
    <text evidence="1">Belongs to the GDA1/CD39 NTPase family.</text>
</comment>
<keyword evidence="4" id="KW-0547">Nucleotide-binding</keyword>
<proteinExistence type="inferred from homology"/>
<sequence length="387" mass="42019">MLISPTPLEFKRIFGGCRLNIEDLVKFANQFVAEERRSKTPVLLKATAGLRAVPEAKADAVLRTVRSTLKDSGYQFQDSWADIIKGKEEAALAWIAANYLRGSFDVDSDVPSMGVIEMGGGSTQVTFEVGLDEFERVAEVDRFQFKTGMGRVYSLYAHSYLGFGQDYAQSKLQDTMGSSQSSDPCYPVGYERVKSGIRQTGSGDSTQCRTNIRSLLFQETTAPGRYEHELPVRGRFAATENFYYVRNDLKLPNKEGVCPTEAEAKEVCGLSLTDSAADRACFALSYQLAFLGALGAVDVPGIEVEVQRKINGGDIDWALGAALAHMLSSRVETETQGISMTMSVALTLVVALALLAAAFSMVCRPTGMAKGYDSTPTLFGSKSTGLE</sequence>
<keyword evidence="2" id="KW-0378">Hydrolase</keyword>
<keyword evidence="5" id="KW-0472">Membrane</keyword>